<reference evidence="3" key="1">
    <citation type="journal article" date="2019" name="Int. J. Syst. Evol. Microbiol.">
        <title>The Global Catalogue of Microorganisms (GCM) 10K type strain sequencing project: providing services to taxonomists for standard genome sequencing and annotation.</title>
        <authorList>
            <consortium name="The Broad Institute Genomics Platform"/>
            <consortium name="The Broad Institute Genome Sequencing Center for Infectious Disease"/>
            <person name="Wu L."/>
            <person name="Ma J."/>
        </authorList>
    </citation>
    <scope>NUCLEOTIDE SEQUENCE [LARGE SCALE GENOMIC DNA]</scope>
    <source>
        <strain evidence="3">JCM 18014</strain>
    </source>
</reference>
<feature type="region of interest" description="Disordered" evidence="1">
    <location>
        <begin position="1"/>
        <end position="33"/>
    </location>
</feature>
<name>A0ABP9K5H6_9SPHN</name>
<dbReference type="Proteomes" id="UP001500518">
    <property type="component" value="Unassembled WGS sequence"/>
</dbReference>
<keyword evidence="3" id="KW-1185">Reference proteome</keyword>
<feature type="compositionally biased region" description="Basic residues" evidence="1">
    <location>
        <begin position="1"/>
        <end position="11"/>
    </location>
</feature>
<evidence type="ECO:0000256" key="1">
    <source>
        <dbReference type="SAM" id="MobiDB-lite"/>
    </source>
</evidence>
<gene>
    <name evidence="2" type="ORF">GCM10023208_12080</name>
</gene>
<organism evidence="2 3">
    <name type="scientific">Erythrobacter westpacificensis</name>
    <dbReference type="NCBI Taxonomy" id="1055231"/>
    <lineage>
        <taxon>Bacteria</taxon>
        <taxon>Pseudomonadati</taxon>
        <taxon>Pseudomonadota</taxon>
        <taxon>Alphaproteobacteria</taxon>
        <taxon>Sphingomonadales</taxon>
        <taxon>Erythrobacteraceae</taxon>
        <taxon>Erythrobacter/Porphyrobacter group</taxon>
        <taxon>Erythrobacter</taxon>
    </lineage>
</organism>
<proteinExistence type="predicted"/>
<accession>A0ABP9K5H6</accession>
<protein>
    <submittedName>
        <fullName evidence="2">Uncharacterized protein</fullName>
    </submittedName>
</protein>
<evidence type="ECO:0000313" key="2">
    <source>
        <dbReference type="EMBL" id="GAA5051825.1"/>
    </source>
</evidence>
<comment type="caution">
    <text evidence="2">The sequence shown here is derived from an EMBL/GenBank/DDBJ whole genome shotgun (WGS) entry which is preliminary data.</text>
</comment>
<evidence type="ECO:0000313" key="3">
    <source>
        <dbReference type="Proteomes" id="UP001500518"/>
    </source>
</evidence>
<dbReference type="EMBL" id="BAABHV010000009">
    <property type="protein sequence ID" value="GAA5051825.1"/>
    <property type="molecule type" value="Genomic_DNA"/>
</dbReference>
<sequence>MWRRQHQRRWRADHNAGTGTFADTVAQSDTDTDTDTDTHAYACADTNANSGANTDAYAHANTDARSRCECRSRRHAAEPELRQYVLARTGKLSLREQVRRPIRRGFRIHRVQQQLPCHKRLGQPDLPAVVTQFRAQQC</sequence>